<gene>
    <name evidence="1" type="ORF">S03H2_47153</name>
</gene>
<sequence>ALSCFNILARDCIIDITYYTGGIHIQYSE</sequence>
<protein>
    <submittedName>
        <fullName evidence="1">Uncharacterized protein</fullName>
    </submittedName>
</protein>
<dbReference type="AlphaFoldDB" id="X1ITW8"/>
<reference evidence="1" key="1">
    <citation type="journal article" date="2014" name="Front. Microbiol.">
        <title>High frequency of phylogenetically diverse reductive dehalogenase-homologous genes in deep subseafloor sedimentary metagenomes.</title>
        <authorList>
            <person name="Kawai M."/>
            <person name="Futagami T."/>
            <person name="Toyoda A."/>
            <person name="Takaki Y."/>
            <person name="Nishi S."/>
            <person name="Hori S."/>
            <person name="Arai W."/>
            <person name="Tsubouchi T."/>
            <person name="Morono Y."/>
            <person name="Uchiyama I."/>
            <person name="Ito T."/>
            <person name="Fujiyama A."/>
            <person name="Inagaki F."/>
            <person name="Takami H."/>
        </authorList>
    </citation>
    <scope>NUCLEOTIDE SEQUENCE</scope>
    <source>
        <strain evidence="1">Expedition CK06-06</strain>
    </source>
</reference>
<name>X1ITW8_9ZZZZ</name>
<accession>X1ITW8</accession>
<dbReference type="EMBL" id="BARU01029668">
    <property type="protein sequence ID" value="GAH69539.1"/>
    <property type="molecule type" value="Genomic_DNA"/>
</dbReference>
<organism evidence="1">
    <name type="scientific">marine sediment metagenome</name>
    <dbReference type="NCBI Taxonomy" id="412755"/>
    <lineage>
        <taxon>unclassified sequences</taxon>
        <taxon>metagenomes</taxon>
        <taxon>ecological metagenomes</taxon>
    </lineage>
</organism>
<evidence type="ECO:0000313" key="1">
    <source>
        <dbReference type="EMBL" id="GAH69539.1"/>
    </source>
</evidence>
<feature type="non-terminal residue" evidence="1">
    <location>
        <position position="1"/>
    </location>
</feature>
<comment type="caution">
    <text evidence="1">The sequence shown here is derived from an EMBL/GenBank/DDBJ whole genome shotgun (WGS) entry which is preliminary data.</text>
</comment>
<proteinExistence type="predicted"/>